<dbReference type="EMBL" id="PYXZ01000003">
    <property type="protein sequence ID" value="PUA81232.1"/>
    <property type="molecule type" value="Genomic_DNA"/>
</dbReference>
<gene>
    <name evidence="4" type="ORF">C7S10_09350</name>
</gene>
<dbReference type="PROSITE" id="PS51186">
    <property type="entry name" value="GNAT"/>
    <property type="match status" value="1"/>
</dbReference>
<name>A0A2R7YXY2_9ACTN</name>
<dbReference type="PANTHER" id="PTHR43877">
    <property type="entry name" value="AMINOALKYLPHOSPHONATE N-ACETYLTRANSFERASE-RELATED-RELATED"/>
    <property type="match status" value="1"/>
</dbReference>
<dbReference type="SUPFAM" id="SSF55729">
    <property type="entry name" value="Acyl-CoA N-acyltransferases (Nat)"/>
    <property type="match status" value="1"/>
</dbReference>
<keyword evidence="1 4" id="KW-0808">Transferase</keyword>
<organism evidence="4 5">
    <name type="scientific">Nocardioides currus</name>
    <dbReference type="NCBI Taxonomy" id="2133958"/>
    <lineage>
        <taxon>Bacteria</taxon>
        <taxon>Bacillati</taxon>
        <taxon>Actinomycetota</taxon>
        <taxon>Actinomycetes</taxon>
        <taxon>Propionibacteriales</taxon>
        <taxon>Nocardioidaceae</taxon>
        <taxon>Nocardioides</taxon>
    </lineage>
</organism>
<dbReference type="CDD" id="cd04301">
    <property type="entry name" value="NAT_SF"/>
    <property type="match status" value="1"/>
</dbReference>
<comment type="caution">
    <text evidence="4">The sequence shown here is derived from an EMBL/GenBank/DDBJ whole genome shotgun (WGS) entry which is preliminary data.</text>
</comment>
<keyword evidence="5" id="KW-1185">Reference proteome</keyword>
<accession>A0A2R7YXY2</accession>
<dbReference type="InterPro" id="IPR000182">
    <property type="entry name" value="GNAT_dom"/>
</dbReference>
<protein>
    <submittedName>
        <fullName evidence="4">N-acetyltransferase</fullName>
    </submittedName>
</protein>
<dbReference type="Proteomes" id="UP000244867">
    <property type="component" value="Unassembled WGS sequence"/>
</dbReference>
<evidence type="ECO:0000313" key="4">
    <source>
        <dbReference type="EMBL" id="PUA81232.1"/>
    </source>
</evidence>
<evidence type="ECO:0000313" key="5">
    <source>
        <dbReference type="Proteomes" id="UP000244867"/>
    </source>
</evidence>
<dbReference type="RefSeq" id="WP_108344173.1">
    <property type="nucleotide sequence ID" value="NZ_PYXZ01000003.1"/>
</dbReference>
<dbReference type="Pfam" id="PF00583">
    <property type="entry name" value="Acetyltransf_1"/>
    <property type="match status" value="1"/>
</dbReference>
<dbReference type="InterPro" id="IPR016181">
    <property type="entry name" value="Acyl_CoA_acyltransferase"/>
</dbReference>
<proteinExistence type="predicted"/>
<dbReference type="AlphaFoldDB" id="A0A2R7YXY2"/>
<reference evidence="4 5" key="1">
    <citation type="submission" date="2018-03" db="EMBL/GenBank/DDBJ databases">
        <authorList>
            <person name="Keele B.F."/>
        </authorList>
    </citation>
    <scope>NUCLEOTIDE SEQUENCE [LARGE SCALE GENOMIC DNA]</scope>
    <source>
        <strain evidence="4 5">IB-3</strain>
    </source>
</reference>
<feature type="domain" description="N-acetyltransferase" evidence="3">
    <location>
        <begin position="9"/>
        <end position="155"/>
    </location>
</feature>
<evidence type="ECO:0000259" key="3">
    <source>
        <dbReference type="PROSITE" id="PS51186"/>
    </source>
</evidence>
<keyword evidence="2" id="KW-0012">Acyltransferase</keyword>
<sequence length="165" mass="18038">MTDANPGDHAVRRATPAEAGVLARLLWDFNTEFETETDPVDVLAPRFERLLALDDVVALLAGEADGFALVTLRPAIWFDGPVSQLEELYVVPALRDRGIGTAILDAARGLVLERGSPEMHINVDEVDTDTRRFYERHGFVNIEAGVDYRMLCYVGPTGVGDVSPG</sequence>
<dbReference type="InterPro" id="IPR050832">
    <property type="entry name" value="Bact_Acetyltransf"/>
</dbReference>
<dbReference type="Gene3D" id="3.40.630.30">
    <property type="match status" value="1"/>
</dbReference>
<dbReference type="OrthoDB" id="9805924at2"/>
<evidence type="ECO:0000256" key="1">
    <source>
        <dbReference type="ARBA" id="ARBA00022679"/>
    </source>
</evidence>
<dbReference type="GO" id="GO:0016747">
    <property type="term" value="F:acyltransferase activity, transferring groups other than amino-acyl groups"/>
    <property type="evidence" value="ECO:0007669"/>
    <property type="project" value="InterPro"/>
</dbReference>
<evidence type="ECO:0000256" key="2">
    <source>
        <dbReference type="ARBA" id="ARBA00023315"/>
    </source>
</evidence>